<evidence type="ECO:0000313" key="3">
    <source>
        <dbReference type="Proteomes" id="UP000230062"/>
    </source>
</evidence>
<dbReference type="PANTHER" id="PTHR43630">
    <property type="entry name" value="POLY-BETA-1,6-N-ACETYL-D-GLUCOSAMINE SYNTHASE"/>
    <property type="match status" value="1"/>
</dbReference>
<protein>
    <submittedName>
        <fullName evidence="2">Glycosyltransferase family 2 protein</fullName>
    </submittedName>
</protein>
<name>A0A2M7XLD3_9BACT</name>
<evidence type="ECO:0000313" key="2">
    <source>
        <dbReference type="EMBL" id="PJA49468.1"/>
    </source>
</evidence>
<evidence type="ECO:0000259" key="1">
    <source>
        <dbReference type="Pfam" id="PF00535"/>
    </source>
</evidence>
<dbReference type="SUPFAM" id="SSF53448">
    <property type="entry name" value="Nucleotide-diphospho-sugar transferases"/>
    <property type="match status" value="1"/>
</dbReference>
<dbReference type="InterPro" id="IPR001173">
    <property type="entry name" value="Glyco_trans_2-like"/>
</dbReference>
<reference evidence="3" key="1">
    <citation type="submission" date="2017-09" db="EMBL/GenBank/DDBJ databases">
        <title>Depth-based differentiation of microbial function through sediment-hosted aquifers and enrichment of novel symbionts in the deep terrestrial subsurface.</title>
        <authorList>
            <person name="Probst A.J."/>
            <person name="Ladd B."/>
            <person name="Jarett J.K."/>
            <person name="Geller-Mcgrath D.E."/>
            <person name="Sieber C.M.K."/>
            <person name="Emerson J.B."/>
            <person name="Anantharaman K."/>
            <person name="Thomas B.C."/>
            <person name="Malmstrom R."/>
            <person name="Stieglmeier M."/>
            <person name="Klingl A."/>
            <person name="Woyke T."/>
            <person name="Ryan C.M."/>
            <person name="Banfield J.F."/>
        </authorList>
    </citation>
    <scope>NUCLEOTIDE SEQUENCE [LARGE SCALE GENOMIC DNA]</scope>
</reference>
<dbReference type="Pfam" id="PF00535">
    <property type="entry name" value="Glycos_transf_2"/>
    <property type="match status" value="1"/>
</dbReference>
<comment type="caution">
    <text evidence="2">The sequence shown here is derived from an EMBL/GenBank/DDBJ whole genome shotgun (WGS) entry which is preliminary data.</text>
</comment>
<accession>A0A2M7XLD3</accession>
<dbReference type="AlphaFoldDB" id="A0A2M7XLD3"/>
<feature type="domain" description="Glycosyltransferase 2-like" evidence="1">
    <location>
        <begin position="7"/>
        <end position="95"/>
    </location>
</feature>
<dbReference type="GO" id="GO:0016740">
    <property type="term" value="F:transferase activity"/>
    <property type="evidence" value="ECO:0007669"/>
    <property type="project" value="UniProtKB-KW"/>
</dbReference>
<dbReference type="EMBL" id="PFWP01000055">
    <property type="protein sequence ID" value="PJA49468.1"/>
    <property type="molecule type" value="Genomic_DNA"/>
</dbReference>
<dbReference type="CDD" id="cd02511">
    <property type="entry name" value="Beta4Glucosyltransferase"/>
    <property type="match status" value="1"/>
</dbReference>
<dbReference type="PANTHER" id="PTHR43630:SF2">
    <property type="entry name" value="GLYCOSYLTRANSFERASE"/>
    <property type="match status" value="1"/>
</dbReference>
<proteinExistence type="predicted"/>
<dbReference type="Proteomes" id="UP000230062">
    <property type="component" value="Unassembled WGS sequence"/>
</dbReference>
<sequence length="242" mass="28228">MNKAKISVAMITYNEEGNIRDCLNSVRWADEIVVVDGSSQDQTREIAREMGARVIKTANKLFFDTNKNLAIKACSGDWIFLLDADERVSPELAKEINKTVQSWSPGQPEAYWLPRKNYFLGRYLRKGGQYPDPVLRLFKKGRALLPEESVHQQPSVKGKTDWLKNDLIHWATPEFSRYLMRERRYSTLEALQMGDDKVSLNLLNWLKYLIFRPKRTFFLLFIRHKGFMDGWPGFVFAFFSGF</sequence>
<dbReference type="InterPro" id="IPR029044">
    <property type="entry name" value="Nucleotide-diphossugar_trans"/>
</dbReference>
<organism evidence="2 3">
    <name type="scientific">Candidatus Shapirobacteria bacterium CG_4_9_14_3_um_filter_39_13</name>
    <dbReference type="NCBI Taxonomy" id="1974479"/>
    <lineage>
        <taxon>Bacteria</taxon>
        <taxon>Candidatus Shapironibacteriota</taxon>
    </lineage>
</organism>
<gene>
    <name evidence="2" type="ORF">CO169_01920</name>
</gene>
<keyword evidence="2" id="KW-0808">Transferase</keyword>
<dbReference type="Gene3D" id="3.90.550.10">
    <property type="entry name" value="Spore Coat Polysaccharide Biosynthesis Protein SpsA, Chain A"/>
    <property type="match status" value="1"/>
</dbReference>
<feature type="non-terminal residue" evidence="2">
    <location>
        <position position="242"/>
    </location>
</feature>